<keyword evidence="5" id="KW-0574">Periplasm</keyword>
<dbReference type="AlphaFoldDB" id="A0A426DHY6"/>
<dbReference type="UniPathway" id="UPA00286"/>
<dbReference type="GO" id="GO:0042597">
    <property type="term" value="C:periplasmic space"/>
    <property type="evidence" value="ECO:0007669"/>
    <property type="project" value="UniProtKB-SubCell"/>
</dbReference>
<evidence type="ECO:0000313" key="9">
    <source>
        <dbReference type="Proteomes" id="UP000274920"/>
    </source>
</evidence>
<dbReference type="InterPro" id="IPR031811">
    <property type="entry name" value="ALGX/ALGJ_SGNH-like"/>
</dbReference>
<dbReference type="GO" id="GO:0042121">
    <property type="term" value="P:alginic acid biosynthetic process"/>
    <property type="evidence" value="ECO:0007669"/>
    <property type="project" value="UniProtKB-UniPathway"/>
</dbReference>
<sequence length="378" mass="44126">MVLKYRTEAVIFLLLIFVFGICSDFKLADYYINNVIYNEYFNPELGRKNETEYSKVFFGKRIFIDVNGGIRSILGQRYMNQVTKLNNGHLIWQMEYISDEELEANALNIKMVNEYCQEKGVPFVYIAAPDKISPWDSELPAGVEDYSNSNIDRFLEYIENLSIPFIDIRKELHNDGINQYLMFSRTDHHWNGYCGFYVWSKIRCWMDENGIDYEDTCADESNYTVKVYNNKLLGSYGQRTGKYFTCPDDFVVYYPNYDTSLTVGNITGRYEDILLNMSLLDSKEPEFIYDAFYPNYSPTINNSVNNDTRILIIGDSFSREVNPYFILTCKEYIWSSSYQSELISRNSLDGLAPDAMIIIHSPANNLGMEKSFRYFSNE</sequence>
<comment type="subcellular location">
    <subcellularLocation>
        <location evidence="1">Periplasm</location>
    </subcellularLocation>
</comment>
<name>A0A426DHY6_9FIRM</name>
<evidence type="ECO:0000313" key="8">
    <source>
        <dbReference type="EMBL" id="RRK32366.1"/>
    </source>
</evidence>
<keyword evidence="4" id="KW-0732">Signal</keyword>
<dbReference type="EMBL" id="RHJS01000002">
    <property type="protein sequence ID" value="RRK32366.1"/>
    <property type="molecule type" value="Genomic_DNA"/>
</dbReference>
<accession>A0A426DHY6</accession>
<evidence type="ECO:0000256" key="5">
    <source>
        <dbReference type="ARBA" id="ARBA00022764"/>
    </source>
</evidence>
<comment type="pathway">
    <text evidence="2">Glycan biosynthesis; alginate biosynthesis.</text>
</comment>
<feature type="domain" description="AlgX/AlgJ SGNH hydrolase-like" evidence="7">
    <location>
        <begin position="99"/>
        <end position="191"/>
    </location>
</feature>
<evidence type="ECO:0000259" key="7">
    <source>
        <dbReference type="Pfam" id="PF16822"/>
    </source>
</evidence>
<organism evidence="8 9">
    <name type="scientific">Schaedlerella arabinosiphila</name>
    <dbReference type="NCBI Taxonomy" id="2044587"/>
    <lineage>
        <taxon>Bacteria</taxon>
        <taxon>Bacillati</taxon>
        <taxon>Bacillota</taxon>
        <taxon>Clostridia</taxon>
        <taxon>Lachnospirales</taxon>
        <taxon>Lachnospiraceae</taxon>
        <taxon>Schaedlerella</taxon>
    </lineage>
</organism>
<reference evidence="8" key="1">
    <citation type="submission" date="2018-10" db="EMBL/GenBank/DDBJ databases">
        <title>Schaedlerella arabinophila gen. nov. sp. nov., isolated from the mouse intestinal tract and comparative analysis with the genome of the closely related altered Schaedler flora strain ASF502.</title>
        <authorList>
            <person name="Miyake S."/>
            <person name="Soh M."/>
            <person name="Seedorf H."/>
        </authorList>
    </citation>
    <scope>NUCLEOTIDE SEQUENCE [LARGE SCALE GENOMIC DNA]</scope>
    <source>
        <strain evidence="8">DSM 106076</strain>
    </source>
</reference>
<proteinExistence type="predicted"/>
<keyword evidence="9" id="KW-1185">Reference proteome</keyword>
<dbReference type="Pfam" id="PF16822">
    <property type="entry name" value="ALGX"/>
    <property type="match status" value="1"/>
</dbReference>
<evidence type="ECO:0000256" key="2">
    <source>
        <dbReference type="ARBA" id="ARBA00005182"/>
    </source>
</evidence>
<evidence type="ECO:0000256" key="4">
    <source>
        <dbReference type="ARBA" id="ARBA00022729"/>
    </source>
</evidence>
<protein>
    <recommendedName>
        <fullName evidence="7">AlgX/AlgJ SGNH hydrolase-like domain-containing protein</fullName>
    </recommendedName>
</protein>
<keyword evidence="6" id="KW-0016">Alginate biosynthesis</keyword>
<dbReference type="RefSeq" id="WP_243127879.1">
    <property type="nucleotide sequence ID" value="NZ_RHJS01000002.1"/>
</dbReference>
<evidence type="ECO:0000256" key="3">
    <source>
        <dbReference type="ARBA" id="ARBA00022679"/>
    </source>
</evidence>
<gene>
    <name evidence="8" type="ORF">EBB54_14090</name>
</gene>
<evidence type="ECO:0000256" key="6">
    <source>
        <dbReference type="ARBA" id="ARBA00022841"/>
    </source>
</evidence>
<evidence type="ECO:0000256" key="1">
    <source>
        <dbReference type="ARBA" id="ARBA00004418"/>
    </source>
</evidence>
<dbReference type="Proteomes" id="UP000274920">
    <property type="component" value="Unassembled WGS sequence"/>
</dbReference>
<comment type="caution">
    <text evidence="8">The sequence shown here is derived from an EMBL/GenBank/DDBJ whole genome shotgun (WGS) entry which is preliminary data.</text>
</comment>
<dbReference type="GO" id="GO:0016740">
    <property type="term" value="F:transferase activity"/>
    <property type="evidence" value="ECO:0007669"/>
    <property type="project" value="UniProtKB-KW"/>
</dbReference>
<keyword evidence="3" id="KW-0808">Transferase</keyword>